<gene>
    <name evidence="2" type="ORF">QQF64_001586</name>
</gene>
<organism evidence="2 3">
    <name type="scientific">Cirrhinus molitorella</name>
    <name type="common">mud carp</name>
    <dbReference type="NCBI Taxonomy" id="172907"/>
    <lineage>
        <taxon>Eukaryota</taxon>
        <taxon>Metazoa</taxon>
        <taxon>Chordata</taxon>
        <taxon>Craniata</taxon>
        <taxon>Vertebrata</taxon>
        <taxon>Euteleostomi</taxon>
        <taxon>Actinopterygii</taxon>
        <taxon>Neopterygii</taxon>
        <taxon>Teleostei</taxon>
        <taxon>Ostariophysi</taxon>
        <taxon>Cypriniformes</taxon>
        <taxon>Cyprinidae</taxon>
        <taxon>Labeoninae</taxon>
        <taxon>Labeonini</taxon>
        <taxon>Cirrhinus</taxon>
    </lineage>
</organism>
<keyword evidence="3" id="KW-1185">Reference proteome</keyword>
<feature type="region of interest" description="Disordered" evidence="1">
    <location>
        <begin position="1"/>
        <end position="45"/>
    </location>
</feature>
<name>A0ABR3P0J3_9TELE</name>
<comment type="caution">
    <text evidence="2">The sequence shown here is derived from an EMBL/GenBank/DDBJ whole genome shotgun (WGS) entry which is preliminary data.</text>
</comment>
<evidence type="ECO:0000313" key="2">
    <source>
        <dbReference type="EMBL" id="KAL1282783.1"/>
    </source>
</evidence>
<sequence>MARWRKRWKVEGEKERDYGKEPDTTQAVRSSHQKERPPLQSGITHRSNVNLIGGSGGNALTFFVLSFTSLPANQPLRSDTFRLFIKEKKNRKEIFLNDDYVI</sequence>
<reference evidence="2 3" key="1">
    <citation type="submission" date="2023-09" db="EMBL/GenBank/DDBJ databases">
        <authorList>
            <person name="Wang M."/>
        </authorList>
    </citation>
    <scope>NUCLEOTIDE SEQUENCE [LARGE SCALE GENOMIC DNA]</scope>
    <source>
        <strain evidence="2">GT-2023</strain>
        <tissue evidence="2">Liver</tissue>
    </source>
</reference>
<protein>
    <submittedName>
        <fullName evidence="2">Uncharacterized protein</fullName>
    </submittedName>
</protein>
<dbReference type="EMBL" id="JAYMGO010000001">
    <property type="protein sequence ID" value="KAL1282783.1"/>
    <property type="molecule type" value="Genomic_DNA"/>
</dbReference>
<feature type="compositionally biased region" description="Basic and acidic residues" evidence="1">
    <location>
        <begin position="9"/>
        <end position="23"/>
    </location>
</feature>
<dbReference type="Proteomes" id="UP001558613">
    <property type="component" value="Unassembled WGS sequence"/>
</dbReference>
<evidence type="ECO:0000256" key="1">
    <source>
        <dbReference type="SAM" id="MobiDB-lite"/>
    </source>
</evidence>
<evidence type="ECO:0000313" key="3">
    <source>
        <dbReference type="Proteomes" id="UP001558613"/>
    </source>
</evidence>
<accession>A0ABR3P0J3</accession>
<proteinExistence type="predicted"/>